<evidence type="ECO:0000259" key="2">
    <source>
        <dbReference type="Pfam" id="PF14688"/>
    </source>
</evidence>
<evidence type="ECO:0000313" key="3">
    <source>
        <dbReference type="EMBL" id="ACO11203.1"/>
    </source>
</evidence>
<evidence type="ECO:0000259" key="1">
    <source>
        <dbReference type="Pfam" id="PF14687"/>
    </source>
</evidence>
<proteinExistence type="evidence at transcript level"/>
<gene>
    <name evidence="3" type="primary">CC023</name>
</gene>
<dbReference type="PANTHER" id="PTHR31596:SF1">
    <property type="entry name" value="T-CELL ACTIVATION INHIBITOR, MITOCHONDRIAL"/>
    <property type="match status" value="1"/>
</dbReference>
<dbReference type="PANTHER" id="PTHR31596">
    <property type="entry name" value="T-CELL ACTIVATION INHIBITOR, MITOCHONDRIAL"/>
    <property type="match status" value="1"/>
</dbReference>
<dbReference type="EMBL" id="BT076779">
    <property type="protein sequence ID" value="ACO11203.1"/>
    <property type="molecule type" value="mRNA"/>
</dbReference>
<reference evidence="3" key="1">
    <citation type="submission" date="2009-03" db="EMBL/GenBank/DDBJ databases">
        <title>Caligus rogercresseyi ESTs and full-length cDNAs.</title>
        <authorList>
            <person name="Yasuike M."/>
            <person name="von Schalburg K."/>
            <person name="Cooper G."/>
            <person name="Leong J."/>
            <person name="Jones S.R.M."/>
            <person name="Koop B.F."/>
        </authorList>
    </citation>
    <scope>NUCLEOTIDE SEQUENCE</scope>
    <source>
        <tissue evidence="3">Whole tissue</tissue>
    </source>
</reference>
<feature type="domain" description="DUF4460" evidence="1">
    <location>
        <begin position="16"/>
        <end position="118"/>
    </location>
</feature>
<organism evidence="3">
    <name type="scientific">Caligus rogercresseyi</name>
    <name type="common">Sea louse</name>
    <dbReference type="NCBI Taxonomy" id="217165"/>
    <lineage>
        <taxon>Eukaryota</taxon>
        <taxon>Metazoa</taxon>
        <taxon>Ecdysozoa</taxon>
        <taxon>Arthropoda</taxon>
        <taxon>Crustacea</taxon>
        <taxon>Multicrustacea</taxon>
        <taxon>Hexanauplia</taxon>
        <taxon>Copepoda</taxon>
        <taxon>Siphonostomatoida</taxon>
        <taxon>Caligidae</taxon>
        <taxon>Caligus</taxon>
    </lineage>
</organism>
<feature type="domain" description="DUF4461" evidence="2">
    <location>
        <begin position="160"/>
        <end position="465"/>
    </location>
</feature>
<sequence length="467" mass="53921">MCFLGGVVSTKWLIQTRSLTSAQVSVALRPFYFLVHPDLFVKYPKEQIVNENSLKSLKSYLDEKENRHRVIKWTSQPQFRFYVKNPSQTPKELRSIQFALTETPDVKSAVSKVLKSFNLPTNYIDNIHPPPSKKQKFFRDIEDEEEPTRRPSKGSSDTLLIDWLESNVGTARERLSYCTPFRLEIERIRSQICNQFNISSIQWDCDLNTLHFRGALDSFKILAEGHEEVCRHLRHKNLIFGRKSGMSLQGDVVLFSGDIRYNWLNTIRQIPQEEEKLAKIPYLEQILSEILLNIQISHREFHPLTTVEDYRVRLLKVITAVNDAIGAGKVPKNFDLSSLKICIESESSPLMIAPSGEFVAPASSPGFLLINFIMEHLDEAHHKLQDFQLKKGEEKRLIRRCKEELGLIQFDKDDSITPDAMIDSCSRLLRAARSMKHLTHGNHFILTRYFSVQSDGSICLPFNWKEN</sequence>
<name>C1BQA0_CALRO</name>
<protein>
    <submittedName>
        <fullName evidence="3">C3orf23</fullName>
    </submittedName>
</protein>
<dbReference type="Pfam" id="PF14688">
    <property type="entry name" value="DUF4461"/>
    <property type="match status" value="1"/>
</dbReference>
<dbReference type="InterPro" id="IPR028031">
    <property type="entry name" value="DUF4460"/>
</dbReference>
<dbReference type="AlphaFoldDB" id="C1BQA0"/>
<dbReference type="InterPro" id="IPR027989">
    <property type="entry name" value="DUF4461"/>
</dbReference>
<accession>C1BQA0</accession>
<dbReference type="GO" id="GO:0005739">
    <property type="term" value="C:mitochondrion"/>
    <property type="evidence" value="ECO:0007669"/>
    <property type="project" value="TreeGrafter"/>
</dbReference>
<dbReference type="InterPro" id="IPR027986">
    <property type="entry name" value="TCAIM"/>
</dbReference>
<dbReference type="Pfam" id="PF14687">
    <property type="entry name" value="DUF4460"/>
    <property type="match status" value="1"/>
</dbReference>